<dbReference type="GO" id="GO:0004180">
    <property type="term" value="F:carboxypeptidase activity"/>
    <property type="evidence" value="ECO:0007669"/>
    <property type="project" value="UniProtKB-KW"/>
</dbReference>
<keyword evidence="6" id="KW-0328">Glycosyltransferase</keyword>
<dbReference type="InterPro" id="IPR011815">
    <property type="entry name" value="PBP_1c"/>
</dbReference>
<dbReference type="GO" id="GO:0006508">
    <property type="term" value="P:proteolysis"/>
    <property type="evidence" value="ECO:0007669"/>
    <property type="project" value="UniProtKB-KW"/>
</dbReference>
<dbReference type="Pfam" id="PF00905">
    <property type="entry name" value="Transpeptidase"/>
    <property type="match status" value="1"/>
</dbReference>
<dbReference type="PANTHER" id="PTHR32282:SF15">
    <property type="entry name" value="PENICILLIN-BINDING PROTEIN 1C"/>
    <property type="match status" value="1"/>
</dbReference>
<comment type="similarity">
    <text evidence="3">In the N-terminal section; belongs to the glycosyltransferase 51 family.</text>
</comment>
<comment type="pathway">
    <text evidence="1">Cell wall biogenesis; peptidoglycan biosynthesis.</text>
</comment>
<dbReference type="GO" id="GO:0008658">
    <property type="term" value="F:penicillin binding"/>
    <property type="evidence" value="ECO:0007669"/>
    <property type="project" value="InterPro"/>
</dbReference>
<dbReference type="GO" id="GO:0009252">
    <property type="term" value="P:peptidoglycan biosynthetic process"/>
    <property type="evidence" value="ECO:0007669"/>
    <property type="project" value="UniProtKB-UniPathway"/>
</dbReference>
<proteinExistence type="inferred from homology"/>
<evidence type="ECO:0000256" key="5">
    <source>
        <dbReference type="ARBA" id="ARBA00022670"/>
    </source>
</evidence>
<dbReference type="EMBL" id="JAEMUK010000009">
    <property type="protein sequence ID" value="MBJ7542894.1"/>
    <property type="molecule type" value="Genomic_DNA"/>
</dbReference>
<dbReference type="InterPro" id="IPR012338">
    <property type="entry name" value="Beta-lactam/transpept-like"/>
</dbReference>
<dbReference type="UniPathway" id="UPA00219"/>
<organism evidence="15 16">
    <name type="scientific">Rhodomicrobium udaipurense</name>
    <dbReference type="NCBI Taxonomy" id="1202716"/>
    <lineage>
        <taxon>Bacteria</taxon>
        <taxon>Pseudomonadati</taxon>
        <taxon>Pseudomonadota</taxon>
        <taxon>Alphaproteobacteria</taxon>
        <taxon>Hyphomicrobiales</taxon>
        <taxon>Hyphomicrobiaceae</taxon>
        <taxon>Rhodomicrobium</taxon>
    </lineage>
</organism>
<keyword evidence="4" id="KW-0121">Carboxypeptidase</keyword>
<dbReference type="InterPro" id="IPR050396">
    <property type="entry name" value="Glycosyltr_51/Transpeptidase"/>
</dbReference>
<protein>
    <recommendedName>
        <fullName evidence="10">peptidoglycan glycosyltransferase</fullName>
        <ecNumber evidence="10">2.4.99.28</ecNumber>
    </recommendedName>
</protein>
<dbReference type="InterPro" id="IPR001264">
    <property type="entry name" value="Glyco_trans_51"/>
</dbReference>
<dbReference type="SUPFAM" id="SSF56601">
    <property type="entry name" value="beta-lactamase/transpeptidase-like"/>
    <property type="match status" value="1"/>
</dbReference>
<evidence type="ECO:0000259" key="14">
    <source>
        <dbReference type="Pfam" id="PF06832"/>
    </source>
</evidence>
<evidence type="ECO:0000313" key="16">
    <source>
        <dbReference type="Proteomes" id="UP000623250"/>
    </source>
</evidence>
<name>A0A8I1GDI4_9HYPH</name>
<dbReference type="InterPro" id="IPR001460">
    <property type="entry name" value="PCN-bd_Tpept"/>
</dbReference>
<evidence type="ECO:0000256" key="4">
    <source>
        <dbReference type="ARBA" id="ARBA00022645"/>
    </source>
</evidence>
<dbReference type="Pfam" id="PF00912">
    <property type="entry name" value="Transgly"/>
    <property type="match status" value="1"/>
</dbReference>
<reference evidence="15 16" key="1">
    <citation type="submission" date="2020-12" db="EMBL/GenBank/DDBJ databases">
        <title>Revised draft genomes of Rhodomicrobium vannielii ATCC 17100 and Rhodomicrobium udaipurense JA643.</title>
        <authorList>
            <person name="Conners E.M."/>
            <person name="Davenport E.J."/>
            <person name="Bose A."/>
        </authorList>
    </citation>
    <scope>NUCLEOTIDE SEQUENCE [LARGE SCALE GENOMIC DNA]</scope>
    <source>
        <strain evidence="15 16">JA643</strain>
    </source>
</reference>
<evidence type="ECO:0000256" key="8">
    <source>
        <dbReference type="ARBA" id="ARBA00022801"/>
    </source>
</evidence>
<evidence type="ECO:0000256" key="7">
    <source>
        <dbReference type="ARBA" id="ARBA00022679"/>
    </source>
</evidence>
<dbReference type="Proteomes" id="UP000623250">
    <property type="component" value="Unassembled WGS sequence"/>
</dbReference>
<feature type="domain" description="Penicillin-binding C-terminal" evidence="14">
    <location>
        <begin position="606"/>
        <end position="694"/>
    </location>
</feature>
<evidence type="ECO:0000256" key="2">
    <source>
        <dbReference type="ARBA" id="ARBA00007090"/>
    </source>
</evidence>
<dbReference type="GO" id="GO:0030288">
    <property type="term" value="C:outer membrane-bounded periplasmic space"/>
    <property type="evidence" value="ECO:0007669"/>
    <property type="project" value="TreeGrafter"/>
</dbReference>
<gene>
    <name evidence="15" type="primary">pbpC</name>
    <name evidence="15" type="ORF">JDN41_04910</name>
</gene>
<accession>A0A8I1GDI4</accession>
<evidence type="ECO:0000259" key="12">
    <source>
        <dbReference type="Pfam" id="PF00905"/>
    </source>
</evidence>
<keyword evidence="5" id="KW-0645">Protease</keyword>
<dbReference type="Gene3D" id="1.10.3810.10">
    <property type="entry name" value="Biosynthetic peptidoglycan transglycosylase-like"/>
    <property type="match status" value="1"/>
</dbReference>
<keyword evidence="8" id="KW-0378">Hydrolase</keyword>
<feature type="domain" description="Penicillin-binding protein transpeptidase" evidence="12">
    <location>
        <begin position="307"/>
        <end position="537"/>
    </location>
</feature>
<evidence type="ECO:0000256" key="1">
    <source>
        <dbReference type="ARBA" id="ARBA00004752"/>
    </source>
</evidence>
<comment type="similarity">
    <text evidence="2">In the C-terminal section; belongs to the transpeptidase family.</text>
</comment>
<dbReference type="PANTHER" id="PTHR32282">
    <property type="entry name" value="BINDING PROTEIN TRANSPEPTIDASE, PUTATIVE-RELATED"/>
    <property type="match status" value="1"/>
</dbReference>
<keyword evidence="16" id="KW-1185">Reference proteome</keyword>
<evidence type="ECO:0000256" key="3">
    <source>
        <dbReference type="ARBA" id="ARBA00007739"/>
    </source>
</evidence>
<dbReference type="Gene3D" id="3.40.710.10">
    <property type="entry name" value="DD-peptidase/beta-lactamase superfamily"/>
    <property type="match status" value="1"/>
</dbReference>
<dbReference type="NCBIfam" id="TIGR02073">
    <property type="entry name" value="PBP_1c"/>
    <property type="match status" value="1"/>
</dbReference>
<comment type="catalytic activity">
    <reaction evidence="11">
        <text>[GlcNAc-(1-&gt;4)-Mur2Ac(oyl-L-Ala-gamma-D-Glu-L-Lys-D-Ala-D-Ala)](n)-di-trans,octa-cis-undecaprenyl diphosphate + beta-D-GlcNAc-(1-&gt;4)-Mur2Ac(oyl-L-Ala-gamma-D-Glu-L-Lys-D-Ala-D-Ala)-di-trans,octa-cis-undecaprenyl diphosphate = [GlcNAc-(1-&gt;4)-Mur2Ac(oyl-L-Ala-gamma-D-Glu-L-Lys-D-Ala-D-Ala)](n+1)-di-trans,octa-cis-undecaprenyl diphosphate + di-trans,octa-cis-undecaprenyl diphosphate + H(+)</text>
        <dbReference type="Rhea" id="RHEA:23708"/>
        <dbReference type="Rhea" id="RHEA-COMP:9602"/>
        <dbReference type="Rhea" id="RHEA-COMP:9603"/>
        <dbReference type="ChEBI" id="CHEBI:15378"/>
        <dbReference type="ChEBI" id="CHEBI:58405"/>
        <dbReference type="ChEBI" id="CHEBI:60033"/>
        <dbReference type="ChEBI" id="CHEBI:78435"/>
        <dbReference type="EC" id="2.4.99.28"/>
    </reaction>
</comment>
<comment type="caution">
    <text evidence="15">The sequence shown here is derived from an EMBL/GenBank/DDBJ whole genome shotgun (WGS) entry which is preliminary data.</text>
</comment>
<dbReference type="InterPro" id="IPR036950">
    <property type="entry name" value="PBP_transglycosylase"/>
</dbReference>
<dbReference type="InterPro" id="IPR023346">
    <property type="entry name" value="Lysozyme-like_dom_sf"/>
</dbReference>
<keyword evidence="7" id="KW-0808">Transferase</keyword>
<evidence type="ECO:0000256" key="9">
    <source>
        <dbReference type="ARBA" id="ARBA00023268"/>
    </source>
</evidence>
<dbReference type="Pfam" id="PF06832">
    <property type="entry name" value="BiPBP_C"/>
    <property type="match status" value="1"/>
</dbReference>
<evidence type="ECO:0000256" key="10">
    <source>
        <dbReference type="ARBA" id="ARBA00044770"/>
    </source>
</evidence>
<feature type="domain" description="Glycosyl transferase family 51" evidence="13">
    <location>
        <begin position="56"/>
        <end position="229"/>
    </location>
</feature>
<evidence type="ECO:0000256" key="6">
    <source>
        <dbReference type="ARBA" id="ARBA00022676"/>
    </source>
</evidence>
<evidence type="ECO:0000256" key="11">
    <source>
        <dbReference type="ARBA" id="ARBA00049902"/>
    </source>
</evidence>
<dbReference type="EC" id="2.4.99.28" evidence="10"/>
<dbReference type="SUPFAM" id="SSF53955">
    <property type="entry name" value="Lysozyme-like"/>
    <property type="match status" value="1"/>
</dbReference>
<evidence type="ECO:0000259" key="13">
    <source>
        <dbReference type="Pfam" id="PF00912"/>
    </source>
</evidence>
<keyword evidence="9" id="KW-0511">Multifunctional enzyme</keyword>
<evidence type="ECO:0000313" key="15">
    <source>
        <dbReference type="EMBL" id="MBJ7542894.1"/>
    </source>
</evidence>
<dbReference type="AlphaFoldDB" id="A0A8I1GDI4"/>
<sequence>MVLRAMMRKRRVWLVLALFAGLAFASAYALKLFEPLPLNAAASSSRLVLDRDGRLLRAFTTPEGRWRLDARREDVSPTYLSLLFTFEDKRFNTHYGVDPMAFGRAALQAARHGKAISGGSTLTMQVARLLRGAPTRSIPAKFQQIADALRLEWALSKDEILALYLKLAPYGGNLEGVRAASLAYFGKEPHRLSIAEAALLVAIPQSPETRRPDRGYASLVAGRNRVIRRAAAAGIIAVADARAAIASVAPRGRLDFRTLAPHLSERLIAQHPGMSVIATTIDRTLQEQAEAVARRNAEAFGEKLSVAALVVRNRTGEVLAHVGSAGYFDSERLGAIDMTGAIRSPGSALKPFIYGLAFEEGIAHPETLIDDRPVRFDTYAPLNFDNIFHGTVTVRTALQLSLNIPAVKVLNEVGPVRLAARFREVGMPFAMPRNLTVALGGAGLTLENLTTLYAALGRGGTLVPIRYEKEGGPVWGASEPPALLQPAAVWYVTDILRGAPVPPNVTPGQVAFKTGTSYGFRDAWAAGYDGECTVAVWAGRADASAAPGLVGLRVAAPVMFELFAAIGPRRVAFGSPPPNLMGSRRNADLPPPLRVFREQRHEGSGATVEQALHIAFPPPNAEVELAKTEGADGEAEALPVALKAEGGALPLTWLVDGNPLASSPHRRDAFLKPRGPGFVQITVVDAEGRSDRTQIRLR</sequence>
<dbReference type="InterPro" id="IPR009647">
    <property type="entry name" value="PBP_C"/>
</dbReference>
<dbReference type="GO" id="GO:0008955">
    <property type="term" value="F:peptidoglycan glycosyltransferase activity"/>
    <property type="evidence" value="ECO:0007669"/>
    <property type="project" value="UniProtKB-EC"/>
</dbReference>